<dbReference type="Gene3D" id="1.10.260.40">
    <property type="entry name" value="lambda repressor-like DNA-binding domains"/>
    <property type="match status" value="1"/>
</dbReference>
<accession>A0A4U0R8W2</accession>
<dbReference type="InterPro" id="IPR028082">
    <property type="entry name" value="Peripla_BP_I"/>
</dbReference>
<dbReference type="PROSITE" id="PS50932">
    <property type="entry name" value="HTH_LACI_2"/>
    <property type="match status" value="1"/>
</dbReference>
<keyword evidence="6" id="KW-1185">Reference proteome</keyword>
<dbReference type="CDD" id="cd01392">
    <property type="entry name" value="HTH_LacI"/>
    <property type="match status" value="1"/>
</dbReference>
<dbReference type="PANTHER" id="PTHR30146">
    <property type="entry name" value="LACI-RELATED TRANSCRIPTIONAL REPRESSOR"/>
    <property type="match status" value="1"/>
</dbReference>
<proteinExistence type="predicted"/>
<name>A0A4U0R8W2_9RHOB</name>
<dbReference type="SUPFAM" id="SSF47413">
    <property type="entry name" value="lambda repressor-like DNA-binding domains"/>
    <property type="match status" value="1"/>
</dbReference>
<sequence>MSRPTIHDVARMAGVSLSTVDRVLNDRDGVRRTTQARVAQAMAQLGYEKNEAAANLARRRRYRLLFLLPAGGNTFMRGLEAQILARTDAWEFTTVAVATVPAFDDAALAGALRDVDPQATDGVAVVATDSAIVRAALAELRGRGVAVVTLVSDLPSSQRQQFIGIDNVQAGRTAASLLGRFCRWRPGRIVMVAGSMLVRDHAERRLGFEQVLRSEFPEHEILPPLEGFDDQEVVGTRLAELLSRTSGVVGIYSLGAGTRGVARALGTAGLSPAPAVVVHELTQHSRKALLEGVFDAVIHQDTLREITTAVSLLQALVGGVAVDPDAGRIGIEVFLRDNLP</sequence>
<dbReference type="InterPro" id="IPR000843">
    <property type="entry name" value="HTH_LacI"/>
</dbReference>
<comment type="caution">
    <text evidence="5">The sequence shown here is derived from an EMBL/GenBank/DDBJ whole genome shotgun (WGS) entry which is preliminary data.</text>
</comment>
<dbReference type="PANTHER" id="PTHR30146:SF152">
    <property type="entry name" value="TRANSCRIPTIONAL REGULATORY PROTEIN"/>
    <property type="match status" value="1"/>
</dbReference>
<evidence type="ECO:0000259" key="4">
    <source>
        <dbReference type="PROSITE" id="PS50932"/>
    </source>
</evidence>
<evidence type="ECO:0000256" key="1">
    <source>
        <dbReference type="ARBA" id="ARBA00023015"/>
    </source>
</evidence>
<dbReference type="GO" id="GO:0000976">
    <property type="term" value="F:transcription cis-regulatory region binding"/>
    <property type="evidence" value="ECO:0007669"/>
    <property type="project" value="TreeGrafter"/>
</dbReference>
<dbReference type="AlphaFoldDB" id="A0A4U0R8W2"/>
<protein>
    <submittedName>
        <fullName evidence="5">LacI family DNA-binding transcriptional regulator</fullName>
    </submittedName>
</protein>
<organism evidence="5 6">
    <name type="scientific">Paracoccus gahaiensis</name>
    <dbReference type="NCBI Taxonomy" id="1706839"/>
    <lineage>
        <taxon>Bacteria</taxon>
        <taxon>Pseudomonadati</taxon>
        <taxon>Pseudomonadota</taxon>
        <taxon>Alphaproteobacteria</taxon>
        <taxon>Rhodobacterales</taxon>
        <taxon>Paracoccaceae</taxon>
        <taxon>Paracoccus</taxon>
    </lineage>
</organism>
<dbReference type="Pfam" id="PF13407">
    <property type="entry name" value="Peripla_BP_4"/>
    <property type="match status" value="1"/>
</dbReference>
<dbReference type="SUPFAM" id="SSF53822">
    <property type="entry name" value="Periplasmic binding protein-like I"/>
    <property type="match status" value="1"/>
</dbReference>
<feature type="domain" description="HTH lacI-type" evidence="4">
    <location>
        <begin position="4"/>
        <end position="58"/>
    </location>
</feature>
<keyword evidence="3" id="KW-0804">Transcription</keyword>
<dbReference type="InterPro" id="IPR025997">
    <property type="entry name" value="SBP_2_dom"/>
</dbReference>
<reference evidence="5 6" key="1">
    <citation type="submission" date="2019-04" db="EMBL/GenBank/DDBJ databases">
        <authorList>
            <person name="Li J."/>
        </authorList>
    </citation>
    <scope>NUCLEOTIDE SEQUENCE [LARGE SCALE GENOMIC DNA]</scope>
    <source>
        <strain evidence="5 6">KCTC 42687</strain>
    </source>
</reference>
<dbReference type="GO" id="GO:0003700">
    <property type="term" value="F:DNA-binding transcription factor activity"/>
    <property type="evidence" value="ECO:0007669"/>
    <property type="project" value="TreeGrafter"/>
</dbReference>
<dbReference type="EMBL" id="SUNI01000013">
    <property type="protein sequence ID" value="TJZ90880.1"/>
    <property type="molecule type" value="Genomic_DNA"/>
</dbReference>
<dbReference type="Gene3D" id="3.40.50.2300">
    <property type="match status" value="2"/>
</dbReference>
<gene>
    <name evidence="5" type="ORF">FA743_13300</name>
</gene>
<dbReference type="Proteomes" id="UP000309747">
    <property type="component" value="Unassembled WGS sequence"/>
</dbReference>
<dbReference type="RefSeq" id="WP_136886592.1">
    <property type="nucleotide sequence ID" value="NZ_SUNI01000013.1"/>
</dbReference>
<evidence type="ECO:0000256" key="2">
    <source>
        <dbReference type="ARBA" id="ARBA00023125"/>
    </source>
</evidence>
<evidence type="ECO:0000313" key="6">
    <source>
        <dbReference type="Proteomes" id="UP000309747"/>
    </source>
</evidence>
<dbReference type="InterPro" id="IPR010982">
    <property type="entry name" value="Lambda_DNA-bd_dom_sf"/>
</dbReference>
<dbReference type="SMART" id="SM00354">
    <property type="entry name" value="HTH_LACI"/>
    <property type="match status" value="1"/>
</dbReference>
<dbReference type="Pfam" id="PF00356">
    <property type="entry name" value="LacI"/>
    <property type="match status" value="1"/>
</dbReference>
<dbReference type="CDD" id="cd06307">
    <property type="entry name" value="PBP1_sugar_binding"/>
    <property type="match status" value="1"/>
</dbReference>
<dbReference type="PROSITE" id="PS00356">
    <property type="entry name" value="HTH_LACI_1"/>
    <property type="match status" value="1"/>
</dbReference>
<keyword evidence="2 5" id="KW-0238">DNA-binding</keyword>
<dbReference type="PRINTS" id="PR00036">
    <property type="entry name" value="HTHLACI"/>
</dbReference>
<evidence type="ECO:0000256" key="3">
    <source>
        <dbReference type="ARBA" id="ARBA00023163"/>
    </source>
</evidence>
<dbReference type="OrthoDB" id="9805774at2"/>
<keyword evidence="1" id="KW-0805">Transcription regulation</keyword>
<evidence type="ECO:0000313" key="5">
    <source>
        <dbReference type="EMBL" id="TJZ90880.1"/>
    </source>
</evidence>